<dbReference type="GO" id="GO:0005524">
    <property type="term" value="F:ATP binding"/>
    <property type="evidence" value="ECO:0007669"/>
    <property type="project" value="UniProtKB-KW"/>
</dbReference>
<dbReference type="SUPFAM" id="SSF48452">
    <property type="entry name" value="TPR-like"/>
    <property type="match status" value="1"/>
</dbReference>
<dbReference type="Gene3D" id="1.25.40.10">
    <property type="entry name" value="Tetratricopeptide repeat domain"/>
    <property type="match status" value="1"/>
</dbReference>
<dbReference type="SUPFAM" id="SSF52540">
    <property type="entry name" value="P-loop containing nucleoside triphosphate hydrolases"/>
    <property type="match status" value="1"/>
</dbReference>
<keyword evidence="2" id="KW-0067">ATP-binding</keyword>
<gene>
    <name evidence="2" type="ORF">ACFQS9_01580</name>
</gene>
<dbReference type="SUPFAM" id="SSF46894">
    <property type="entry name" value="C-terminal effector domain of the bipartite response regulators"/>
    <property type="match status" value="1"/>
</dbReference>
<dbReference type="Pfam" id="PF25872">
    <property type="entry name" value="HTH_77"/>
    <property type="match status" value="1"/>
</dbReference>
<dbReference type="PANTHER" id="PTHR47691">
    <property type="entry name" value="REGULATOR-RELATED"/>
    <property type="match status" value="1"/>
</dbReference>
<dbReference type="Pfam" id="PF00931">
    <property type="entry name" value="NB-ARC"/>
    <property type="match status" value="1"/>
</dbReference>
<feature type="domain" description="HTH luxR-type" evidence="1">
    <location>
        <begin position="687"/>
        <end position="752"/>
    </location>
</feature>
<dbReference type="RefSeq" id="WP_378400881.1">
    <property type="nucleotide sequence ID" value="NZ_JBHTCS010000002.1"/>
</dbReference>
<dbReference type="InterPro" id="IPR058852">
    <property type="entry name" value="HTH_77"/>
</dbReference>
<dbReference type="PROSITE" id="PS50043">
    <property type="entry name" value="HTH_LUXR_2"/>
    <property type="match status" value="1"/>
</dbReference>
<dbReference type="InterPro" id="IPR036388">
    <property type="entry name" value="WH-like_DNA-bd_sf"/>
</dbReference>
<keyword evidence="2" id="KW-0547">Nucleotide-binding</keyword>
<dbReference type="PRINTS" id="PR00038">
    <property type="entry name" value="HTHLUXR"/>
</dbReference>
<dbReference type="InterPro" id="IPR027417">
    <property type="entry name" value="P-loop_NTPase"/>
</dbReference>
<evidence type="ECO:0000259" key="1">
    <source>
        <dbReference type="PROSITE" id="PS50043"/>
    </source>
</evidence>
<dbReference type="Pfam" id="PF00196">
    <property type="entry name" value="GerE"/>
    <property type="match status" value="1"/>
</dbReference>
<dbReference type="Gene3D" id="1.10.10.10">
    <property type="entry name" value="Winged helix-like DNA-binding domain superfamily/Winged helix DNA-binding domain"/>
    <property type="match status" value="1"/>
</dbReference>
<dbReference type="InterPro" id="IPR016032">
    <property type="entry name" value="Sig_transdc_resp-reg_C-effctor"/>
</dbReference>
<dbReference type="SMART" id="SM00421">
    <property type="entry name" value="HTH_LUXR"/>
    <property type="match status" value="1"/>
</dbReference>
<dbReference type="InterPro" id="IPR000792">
    <property type="entry name" value="Tscrpt_reg_LuxR_C"/>
</dbReference>
<accession>A0ABW2RS36</accession>
<name>A0ABW2RS36_9NOCA</name>
<evidence type="ECO:0000313" key="2">
    <source>
        <dbReference type="EMBL" id="MFC7446572.1"/>
    </source>
</evidence>
<keyword evidence="3" id="KW-1185">Reference proteome</keyword>
<comment type="caution">
    <text evidence="2">The sequence shown here is derived from an EMBL/GenBank/DDBJ whole genome shotgun (WGS) entry which is preliminary data.</text>
</comment>
<dbReference type="Proteomes" id="UP001596484">
    <property type="component" value="Unassembled WGS sequence"/>
</dbReference>
<dbReference type="PANTHER" id="PTHR47691:SF3">
    <property type="entry name" value="HTH-TYPE TRANSCRIPTIONAL REGULATOR RV0890C-RELATED"/>
    <property type="match status" value="1"/>
</dbReference>
<proteinExistence type="predicted"/>
<dbReference type="EMBL" id="JBHTCS010000002">
    <property type="protein sequence ID" value="MFC7446572.1"/>
    <property type="molecule type" value="Genomic_DNA"/>
</dbReference>
<dbReference type="Gene3D" id="3.40.50.300">
    <property type="entry name" value="P-loop containing nucleotide triphosphate hydrolases"/>
    <property type="match status" value="1"/>
</dbReference>
<dbReference type="InterPro" id="IPR002182">
    <property type="entry name" value="NB-ARC"/>
</dbReference>
<reference evidence="3" key="1">
    <citation type="journal article" date="2019" name="Int. J. Syst. Evol. Microbiol.">
        <title>The Global Catalogue of Microorganisms (GCM) 10K type strain sequencing project: providing services to taxonomists for standard genome sequencing and annotation.</title>
        <authorList>
            <consortium name="The Broad Institute Genomics Platform"/>
            <consortium name="The Broad Institute Genome Sequencing Center for Infectious Disease"/>
            <person name="Wu L."/>
            <person name="Ma J."/>
        </authorList>
    </citation>
    <scope>NUCLEOTIDE SEQUENCE [LARGE SCALE GENOMIC DNA]</scope>
    <source>
        <strain evidence="3">ICMP 19430</strain>
    </source>
</reference>
<dbReference type="PRINTS" id="PR00364">
    <property type="entry name" value="DISEASERSIST"/>
</dbReference>
<dbReference type="InterPro" id="IPR011990">
    <property type="entry name" value="TPR-like_helical_dom_sf"/>
</dbReference>
<organism evidence="2 3">
    <name type="scientific">Rhodococcus daqingensis</name>
    <dbReference type="NCBI Taxonomy" id="2479363"/>
    <lineage>
        <taxon>Bacteria</taxon>
        <taxon>Bacillati</taxon>
        <taxon>Actinomycetota</taxon>
        <taxon>Actinomycetes</taxon>
        <taxon>Mycobacteriales</taxon>
        <taxon>Nocardiaceae</taxon>
        <taxon>Rhodococcus</taxon>
    </lineage>
</organism>
<sequence>MTSFVGRQSEVAAGRRLLSESRLVTLTGIGGVGKTRLALRIAQESRRVFDDGVWLIELGELGDPVLVADTVSAALGLREVSSRPPLDMLVDYCARRNLLLVLDSCEHLVEAVAELTEALLRASPGLRILATSREQLGIAGEVTVRVPPLEVPDPDHLPSLGRLPRYTAMTLFAERACAALPGFGLTEENTLAVARICHRLDGLPLPIELAAARLRAMSAQQILQRLTDRYRLLTVGHRGAPPRQQTLRMCIDWSHELCTQRERDLWARLSVFAGGFELDAAEGVCAGELGPEDVLDVVAALVDKSILIREDHGDVVRYRLLETLREYGLEKLEGSGELGALRRRHRDWYELLVVRAEREWIGPRQVQWIRRLDREQANVREALDHCLSEPGEAESALRIAEAMYLLWLARGLLGEGRLWLDRALAAQGGEPTEARIAALCVNSVLAVMQGDVAAGAALTAEARAAAAVVGGEEWTALARSADGYVAIFAGDLARAVLDLESAVRTFETTGNPLRRVTSLLGLALASWLRGDGRRALDRHREILAITETHRESVFRAYSLCALGLAVWQQGDPGRATQLLDEGLRLARLVDDPLTCSTCLEALAWVAAARHDCERAAVLMGAADSVGEVSGIKMVVIPGLVSQQKQRRKQVRAALGARGFAAAMSRGRDLGVGEAVAYALDEYAPAETTPPTSVLTKREREVADLVAQGLTNRAIAQQLGIAPRTAEGHVEHVLAKLGFTARAQIAAWVAAGATGEGTDLPAGTASA</sequence>
<dbReference type="CDD" id="cd06170">
    <property type="entry name" value="LuxR_C_like"/>
    <property type="match status" value="1"/>
</dbReference>
<evidence type="ECO:0000313" key="3">
    <source>
        <dbReference type="Proteomes" id="UP001596484"/>
    </source>
</evidence>
<protein>
    <submittedName>
        <fullName evidence="2">ATP-binding protein</fullName>
    </submittedName>
</protein>